<proteinExistence type="predicted"/>
<reference evidence="3" key="1">
    <citation type="journal article" date="2019" name="Int. J. Syst. Evol. Microbiol.">
        <title>The Global Catalogue of Microorganisms (GCM) 10K type strain sequencing project: providing services to taxonomists for standard genome sequencing and annotation.</title>
        <authorList>
            <consortium name="The Broad Institute Genomics Platform"/>
            <consortium name="The Broad Institute Genome Sequencing Center for Infectious Disease"/>
            <person name="Wu L."/>
            <person name="Ma J."/>
        </authorList>
    </citation>
    <scope>NUCLEOTIDE SEQUENCE [LARGE SCALE GENOMIC DNA]</scope>
    <source>
        <strain evidence="3">CGMCC 1.10992</strain>
    </source>
</reference>
<evidence type="ECO:0000313" key="3">
    <source>
        <dbReference type="Proteomes" id="UP001597380"/>
    </source>
</evidence>
<name>A0ABW4XLH2_9GAMM</name>
<evidence type="ECO:0000313" key="2">
    <source>
        <dbReference type="EMBL" id="MFD2096346.1"/>
    </source>
</evidence>
<keyword evidence="3" id="KW-1185">Reference proteome</keyword>
<sequence>MPPAPPKLLTLKQITQLKHKSTWGDIPPLFQKIASAANEIDGLYKQGFDHALRHILNKRNWNMHRLRDPYTHQERKPKLAVYQLFTDWGFEVHCFPYLEGKEVDEYHRLNHKMDFSLWDPGTMRRLVHIRNLKEFIEYTDKSEEPADKALLIYTNNAVNKLMRYLQEKVEVTKIDGISIPKYVKLVIQQQGDYVIEDLPQHVSKRLGSDTLYLLRQAEKRKAQQIMEQEKGSTESPSESEAATPKSSNSSDQAD</sequence>
<dbReference type="EMBL" id="JBHUHT010000012">
    <property type="protein sequence ID" value="MFD2096346.1"/>
    <property type="molecule type" value="Genomic_DNA"/>
</dbReference>
<dbReference type="RefSeq" id="WP_345339270.1">
    <property type="nucleotide sequence ID" value="NZ_BAABLI010000008.1"/>
</dbReference>
<gene>
    <name evidence="2" type="ORF">ACFSJ3_10155</name>
</gene>
<protein>
    <submittedName>
        <fullName evidence="2">Uncharacterized protein</fullName>
    </submittedName>
</protein>
<organism evidence="2 3">
    <name type="scientific">Corallincola platygyrae</name>
    <dbReference type="NCBI Taxonomy" id="1193278"/>
    <lineage>
        <taxon>Bacteria</taxon>
        <taxon>Pseudomonadati</taxon>
        <taxon>Pseudomonadota</taxon>
        <taxon>Gammaproteobacteria</taxon>
        <taxon>Alteromonadales</taxon>
        <taxon>Psychromonadaceae</taxon>
        <taxon>Corallincola</taxon>
    </lineage>
</organism>
<dbReference type="Proteomes" id="UP001597380">
    <property type="component" value="Unassembled WGS sequence"/>
</dbReference>
<feature type="compositionally biased region" description="Low complexity" evidence="1">
    <location>
        <begin position="233"/>
        <end position="247"/>
    </location>
</feature>
<feature type="compositionally biased region" description="Basic and acidic residues" evidence="1">
    <location>
        <begin position="222"/>
        <end position="232"/>
    </location>
</feature>
<feature type="region of interest" description="Disordered" evidence="1">
    <location>
        <begin position="222"/>
        <end position="254"/>
    </location>
</feature>
<accession>A0ABW4XLH2</accession>
<comment type="caution">
    <text evidence="2">The sequence shown here is derived from an EMBL/GenBank/DDBJ whole genome shotgun (WGS) entry which is preliminary data.</text>
</comment>
<evidence type="ECO:0000256" key="1">
    <source>
        <dbReference type="SAM" id="MobiDB-lite"/>
    </source>
</evidence>